<dbReference type="HOGENOM" id="CLU_3106304_0_0_1"/>
<dbReference type="Proteomes" id="UP000000599">
    <property type="component" value="Chromosome A"/>
</dbReference>
<protein>
    <submittedName>
        <fullName evidence="1">DEHA2A14630p</fullName>
    </submittedName>
</protein>
<dbReference type="EMBL" id="CR382133">
    <property type="protein sequence ID" value="CAR65418.1"/>
    <property type="molecule type" value="Genomic_DNA"/>
</dbReference>
<name>B5RSN3_DEBHA</name>
<accession>B5RSN3</accession>
<dbReference type="AlphaFoldDB" id="B5RSN3"/>
<proteinExistence type="predicted"/>
<dbReference type="KEGG" id="dha:DEHA2A14630g"/>
<sequence length="51" mass="6130">MIYFKHQILKTIVSKVKDFSKCTKYTKNKDIEGLYMKMIIEISFFQFTSLT</sequence>
<keyword evidence="2" id="KW-1185">Reference proteome</keyword>
<dbReference type="VEuPathDB" id="FungiDB:DEHA2A14630g"/>
<organism evidence="1 2">
    <name type="scientific">Debaryomyces hansenii (strain ATCC 36239 / CBS 767 / BCRC 21394 / JCM 1990 / NBRC 0083 / IGC 2968)</name>
    <name type="common">Yeast</name>
    <name type="synonym">Torulaspora hansenii</name>
    <dbReference type="NCBI Taxonomy" id="284592"/>
    <lineage>
        <taxon>Eukaryota</taxon>
        <taxon>Fungi</taxon>
        <taxon>Dikarya</taxon>
        <taxon>Ascomycota</taxon>
        <taxon>Saccharomycotina</taxon>
        <taxon>Pichiomycetes</taxon>
        <taxon>Debaryomycetaceae</taxon>
        <taxon>Debaryomyces</taxon>
    </lineage>
</organism>
<reference evidence="1 2" key="1">
    <citation type="journal article" date="2004" name="Nature">
        <title>Genome evolution in yeasts.</title>
        <authorList>
            <consortium name="Genolevures"/>
            <person name="Dujon B."/>
            <person name="Sherman D."/>
            <person name="Fischer G."/>
            <person name="Durrens P."/>
            <person name="Casaregola S."/>
            <person name="Lafontaine I."/>
            <person name="de Montigny J."/>
            <person name="Marck C."/>
            <person name="Neuveglise C."/>
            <person name="Talla E."/>
            <person name="Goffard N."/>
            <person name="Frangeul L."/>
            <person name="Aigle M."/>
            <person name="Anthouard V."/>
            <person name="Babour A."/>
            <person name="Barbe V."/>
            <person name="Barnay S."/>
            <person name="Blanchin S."/>
            <person name="Beckerich J.M."/>
            <person name="Beyne E."/>
            <person name="Bleykasten C."/>
            <person name="Boisrame A."/>
            <person name="Boyer J."/>
            <person name="Cattolico L."/>
            <person name="Confanioleri F."/>
            <person name="de Daruvar A."/>
            <person name="Despons L."/>
            <person name="Fabre E."/>
            <person name="Fairhead C."/>
            <person name="Ferry-Dumazet H."/>
            <person name="Groppi A."/>
            <person name="Hantraye F."/>
            <person name="Hennequin C."/>
            <person name="Jauniaux N."/>
            <person name="Joyet P."/>
            <person name="Kachouri R."/>
            <person name="Kerrest A."/>
            <person name="Koszul R."/>
            <person name="Lemaire M."/>
            <person name="Lesur I."/>
            <person name="Ma L."/>
            <person name="Muller H."/>
            <person name="Nicaud J.M."/>
            <person name="Nikolski M."/>
            <person name="Oztas S."/>
            <person name="Ozier-Kalogeropoulos O."/>
            <person name="Pellenz S."/>
            <person name="Potier S."/>
            <person name="Richard G.F."/>
            <person name="Straub M.L."/>
            <person name="Suleau A."/>
            <person name="Swennene D."/>
            <person name="Tekaia F."/>
            <person name="Wesolowski-Louvel M."/>
            <person name="Westhof E."/>
            <person name="Wirth B."/>
            <person name="Zeniou-Meyer M."/>
            <person name="Zivanovic I."/>
            <person name="Bolotin-Fukuhara M."/>
            <person name="Thierry A."/>
            <person name="Bouchier C."/>
            <person name="Caudron B."/>
            <person name="Scarpelli C."/>
            <person name="Gaillardin C."/>
            <person name="Weissenbach J."/>
            <person name="Wincker P."/>
            <person name="Souciet J.L."/>
        </authorList>
    </citation>
    <scope>NUCLEOTIDE SEQUENCE [LARGE SCALE GENOMIC DNA]</scope>
    <source>
        <strain evidence="2">ATCC 36239 / CBS 767 / BCRC 21394 / JCM 1990 / NBRC 0083 / IGC 2968</strain>
    </source>
</reference>
<dbReference type="InParanoid" id="B5RSN3"/>
<dbReference type="GeneID" id="8998088"/>
<evidence type="ECO:0000313" key="2">
    <source>
        <dbReference type="Proteomes" id="UP000000599"/>
    </source>
</evidence>
<evidence type="ECO:0000313" key="1">
    <source>
        <dbReference type="EMBL" id="CAR65418.1"/>
    </source>
</evidence>
<gene>
    <name evidence="1" type="ordered locus">DEHA2A14630g</name>
</gene>
<dbReference type="RefSeq" id="XP_002770043.1">
    <property type="nucleotide sequence ID" value="XM_002769997.1"/>
</dbReference>